<evidence type="ECO:0000256" key="8">
    <source>
        <dbReference type="ARBA" id="ARBA00022801"/>
    </source>
</evidence>
<name>A0A7Y0FFN5_9BURK</name>
<evidence type="ECO:0000256" key="5">
    <source>
        <dbReference type="ARBA" id="ARBA00022516"/>
    </source>
</evidence>
<keyword evidence="10 12" id="KW-0443">Lipid metabolism</keyword>
<protein>
    <recommendedName>
        <fullName evidence="4 12">UDP-3-O-acyl-N-acetylglucosamine deacetylase</fullName>
        <shortName evidence="12">UDP-3-O-acyl-GlcNAc deacetylase</shortName>
        <ecNumber evidence="4 12">3.5.1.108</ecNumber>
    </recommendedName>
    <alternativeName>
        <fullName evidence="12">UDP-3-O-[R-3-hydroxymyristoyl]-N-acetylglucosamine deacetylase</fullName>
    </alternativeName>
</protein>
<feature type="binding site" evidence="12">
    <location>
        <position position="271"/>
    </location>
    <ligand>
        <name>Zn(2+)</name>
        <dbReference type="ChEBI" id="CHEBI:29105"/>
    </ligand>
</feature>
<dbReference type="GO" id="GO:0016020">
    <property type="term" value="C:membrane"/>
    <property type="evidence" value="ECO:0007669"/>
    <property type="project" value="GOC"/>
</dbReference>
<dbReference type="GO" id="GO:0103117">
    <property type="term" value="F:UDP-3-O-acyl-N-acetylglucosamine deacetylase activity"/>
    <property type="evidence" value="ECO:0007669"/>
    <property type="project" value="UniProtKB-UniRule"/>
</dbReference>
<feature type="binding site" evidence="12">
    <location>
        <position position="103"/>
    </location>
    <ligand>
        <name>Zn(2+)</name>
        <dbReference type="ChEBI" id="CHEBI:29105"/>
    </ligand>
</feature>
<comment type="function">
    <text evidence="2 12">Catalyzes the hydrolysis of UDP-3-O-myristoyl-N-acetylglucosamine to form UDP-3-O-myristoylglucosamine and acetate, the committed step in lipid A biosynthesis.</text>
</comment>
<comment type="similarity">
    <text evidence="12">Belongs to the LpxC family.</text>
</comment>
<dbReference type="Gene3D" id="3.30.230.20">
    <property type="entry name" value="lpxc deacetylase, domain 1"/>
    <property type="match status" value="1"/>
</dbReference>
<feature type="binding site" evidence="12">
    <location>
        <position position="267"/>
    </location>
    <ligand>
        <name>Zn(2+)</name>
        <dbReference type="ChEBI" id="CHEBI:29105"/>
    </ligand>
</feature>
<dbReference type="Proteomes" id="UP000583127">
    <property type="component" value="Unassembled WGS sequence"/>
</dbReference>
<evidence type="ECO:0000256" key="10">
    <source>
        <dbReference type="ARBA" id="ARBA00023098"/>
    </source>
</evidence>
<dbReference type="InterPro" id="IPR015870">
    <property type="entry name" value="UDP-acyl_N-AcGlcN_deAcase_N"/>
</dbReference>
<dbReference type="EC" id="3.5.1.108" evidence="4 12"/>
<evidence type="ECO:0000256" key="6">
    <source>
        <dbReference type="ARBA" id="ARBA00022556"/>
    </source>
</evidence>
<evidence type="ECO:0000256" key="3">
    <source>
        <dbReference type="ARBA" id="ARBA00005002"/>
    </source>
</evidence>
<evidence type="ECO:0000256" key="9">
    <source>
        <dbReference type="ARBA" id="ARBA00022833"/>
    </source>
</evidence>
<dbReference type="SUPFAM" id="SSF54211">
    <property type="entry name" value="Ribosomal protein S5 domain 2-like"/>
    <property type="match status" value="2"/>
</dbReference>
<dbReference type="InterPro" id="IPR011334">
    <property type="entry name" value="UDP-acyl_GlcNac_deAcase_C"/>
</dbReference>
<dbReference type="RefSeq" id="WP_169500518.1">
    <property type="nucleotide sequence ID" value="NZ_JABBFZ010000020.1"/>
</dbReference>
<keyword evidence="8 12" id="KW-0378">Hydrolase</keyword>
<dbReference type="PANTHER" id="PTHR33694:SF1">
    <property type="entry name" value="UDP-3-O-ACYL-N-ACETYLGLUCOSAMINE DEACETYLASE 1, MITOCHONDRIAL-RELATED"/>
    <property type="match status" value="1"/>
</dbReference>
<dbReference type="UniPathway" id="UPA00359">
    <property type="reaction ID" value="UER00478"/>
</dbReference>
<evidence type="ECO:0000256" key="7">
    <source>
        <dbReference type="ARBA" id="ARBA00022723"/>
    </source>
</evidence>
<dbReference type="Gene3D" id="3.30.1700.10">
    <property type="entry name" value="lpxc deacetylase, domain 2"/>
    <property type="match status" value="1"/>
</dbReference>
<comment type="pathway">
    <text evidence="3 12">Glycolipid biosynthesis; lipid IV(A) biosynthesis; lipid IV(A) from (3R)-3-hydroxytetradecanoyl-[acyl-carrier-protein] and UDP-N-acetyl-alpha-D-glucosamine: step 2/6.</text>
</comment>
<evidence type="ECO:0000256" key="4">
    <source>
        <dbReference type="ARBA" id="ARBA00012745"/>
    </source>
</evidence>
<dbReference type="NCBIfam" id="NF009666">
    <property type="entry name" value="PRK13187.1"/>
    <property type="match status" value="1"/>
</dbReference>
<comment type="catalytic activity">
    <reaction evidence="11 12">
        <text>a UDP-3-O-[(3R)-3-hydroxyacyl]-N-acetyl-alpha-D-glucosamine + H2O = a UDP-3-O-[(3R)-3-hydroxyacyl]-alpha-D-glucosamine + acetate</text>
        <dbReference type="Rhea" id="RHEA:67816"/>
        <dbReference type="ChEBI" id="CHEBI:15377"/>
        <dbReference type="ChEBI" id="CHEBI:30089"/>
        <dbReference type="ChEBI" id="CHEBI:137740"/>
        <dbReference type="ChEBI" id="CHEBI:173225"/>
        <dbReference type="EC" id="3.5.1.108"/>
    </reaction>
</comment>
<gene>
    <name evidence="12" type="primary">lpxC</name>
    <name evidence="13" type="ORF">HHL14_26340</name>
</gene>
<dbReference type="Pfam" id="PF03331">
    <property type="entry name" value="LpxC"/>
    <property type="match status" value="1"/>
</dbReference>
<dbReference type="PANTHER" id="PTHR33694">
    <property type="entry name" value="UDP-3-O-ACYL-N-ACETYLGLUCOSAMINE DEACETYLASE 1, MITOCHONDRIAL-RELATED"/>
    <property type="match status" value="1"/>
</dbReference>
<comment type="cofactor">
    <cofactor evidence="1 12">
        <name>Zn(2+)</name>
        <dbReference type="ChEBI" id="CHEBI:29105"/>
    </cofactor>
</comment>
<keyword evidence="9 12" id="KW-0862">Zinc</keyword>
<comment type="caution">
    <text evidence="13">The sequence shown here is derived from an EMBL/GenBank/DDBJ whole genome shotgun (WGS) entry which is preliminary data.</text>
</comment>
<dbReference type="GO" id="GO:0046872">
    <property type="term" value="F:metal ion binding"/>
    <property type="evidence" value="ECO:0007669"/>
    <property type="project" value="UniProtKB-KW"/>
</dbReference>
<organism evidence="13 14">
    <name type="scientific">Paraburkholderia antibiotica</name>
    <dbReference type="NCBI Taxonomy" id="2728839"/>
    <lineage>
        <taxon>Bacteria</taxon>
        <taxon>Pseudomonadati</taxon>
        <taxon>Pseudomonadota</taxon>
        <taxon>Betaproteobacteria</taxon>
        <taxon>Burkholderiales</taxon>
        <taxon>Burkholderiaceae</taxon>
        <taxon>Paraburkholderia</taxon>
    </lineage>
</organism>
<dbReference type="InterPro" id="IPR020568">
    <property type="entry name" value="Ribosomal_Su5_D2-typ_SF"/>
</dbReference>
<dbReference type="GO" id="GO:0009245">
    <property type="term" value="P:lipid A biosynthetic process"/>
    <property type="evidence" value="ECO:0007669"/>
    <property type="project" value="UniProtKB-UniRule"/>
</dbReference>
<keyword evidence="7 12" id="KW-0479">Metal-binding</keyword>
<feature type="active site" description="Proton donor" evidence="12">
    <location>
        <position position="294"/>
    </location>
</feature>
<dbReference type="AlphaFoldDB" id="A0A7Y0FFN5"/>
<sequence>MSVVDAGVCGVKLPAGWQASEGTLARPLELSGHGLHTGRRVKIRILPVDSAQRGGERHGIVFRRIHNGQALGTVAADPALRRGQPLCTMLRGNDGLGVRTVEHLLASLLACEIDHAIVELDAEEVPILDGSAQPWIEAIRACGRTVLPQPKRFLRVLKSVGVADGEGDARREMRVEPADHYALSVHNNDLKGFGDMTWHGVLTPHAFADEIASSRSYGQIKWAVPAIVVGYLRGWPILRGARLSCTAAIVGKRVVGGLRQPDEFVRHRVLDLVGDLALAGAPLLGHVSARRPTHEMNYRLLAALLGTPGAYEWVEAHA</sequence>
<reference evidence="13 14" key="1">
    <citation type="submission" date="2020-04" db="EMBL/GenBank/DDBJ databases">
        <title>Paraburkholderia sp. G-4-1-8 isolated from soil.</title>
        <authorList>
            <person name="Dahal R.H."/>
        </authorList>
    </citation>
    <scope>NUCLEOTIDE SEQUENCE [LARGE SCALE GENOMIC DNA]</scope>
    <source>
        <strain evidence="13 14">G-4-1-8</strain>
    </source>
</reference>
<evidence type="ECO:0000256" key="12">
    <source>
        <dbReference type="HAMAP-Rule" id="MF_00388"/>
    </source>
</evidence>
<dbReference type="EMBL" id="JABBFZ010000020">
    <property type="protein sequence ID" value="NML34338.1"/>
    <property type="molecule type" value="Genomic_DNA"/>
</dbReference>
<proteinExistence type="inferred from homology"/>
<accession>A0A7Y0FFN5</accession>
<dbReference type="HAMAP" id="MF_00388">
    <property type="entry name" value="LpxC"/>
    <property type="match status" value="1"/>
</dbReference>
<evidence type="ECO:0000313" key="13">
    <source>
        <dbReference type="EMBL" id="NML34338.1"/>
    </source>
</evidence>
<keyword evidence="5 12" id="KW-0444">Lipid biosynthesis</keyword>
<evidence type="ECO:0000256" key="1">
    <source>
        <dbReference type="ARBA" id="ARBA00001947"/>
    </source>
</evidence>
<dbReference type="InterPro" id="IPR004463">
    <property type="entry name" value="UDP-acyl_GlcNac_deAcase"/>
</dbReference>
<keyword evidence="14" id="KW-1185">Reference proteome</keyword>
<evidence type="ECO:0000256" key="11">
    <source>
        <dbReference type="ARBA" id="ARBA00024535"/>
    </source>
</evidence>
<evidence type="ECO:0000313" key="14">
    <source>
        <dbReference type="Proteomes" id="UP000583127"/>
    </source>
</evidence>
<evidence type="ECO:0000256" key="2">
    <source>
        <dbReference type="ARBA" id="ARBA00002923"/>
    </source>
</evidence>
<keyword evidence="6 12" id="KW-0441">Lipid A biosynthesis</keyword>